<dbReference type="PANTHER" id="PTHR35895:SF1">
    <property type="entry name" value="LIPID-BINDING SERUM GLYCOPROTEIN C-TERMINAL DOMAIN-CONTAINING PROTEIN"/>
    <property type="match status" value="1"/>
</dbReference>
<protein>
    <submittedName>
        <fullName evidence="3">Uncharacterized protein</fullName>
    </submittedName>
</protein>
<keyword evidence="2" id="KW-0812">Transmembrane</keyword>
<dbReference type="GO" id="GO:0000329">
    <property type="term" value="C:fungal-type vacuole membrane"/>
    <property type="evidence" value="ECO:0007669"/>
    <property type="project" value="InterPro"/>
</dbReference>
<reference evidence="3" key="1">
    <citation type="submission" date="2023-06" db="EMBL/GenBank/DDBJ databases">
        <authorList>
            <consortium name="Lawrence Berkeley National Laboratory"/>
            <person name="Ahrendt S."/>
            <person name="Sahu N."/>
            <person name="Indic B."/>
            <person name="Wong-Bajracharya J."/>
            <person name="Merenyi Z."/>
            <person name="Ke H.-M."/>
            <person name="Monk M."/>
            <person name="Kocsube S."/>
            <person name="Drula E."/>
            <person name="Lipzen A."/>
            <person name="Balint B."/>
            <person name="Henrissat B."/>
            <person name="Andreopoulos B."/>
            <person name="Martin F.M."/>
            <person name="Harder C.B."/>
            <person name="Rigling D."/>
            <person name="Ford K.L."/>
            <person name="Foster G.D."/>
            <person name="Pangilinan J."/>
            <person name="Papanicolaou A."/>
            <person name="Barry K."/>
            <person name="LaButti K."/>
            <person name="Viragh M."/>
            <person name="Koriabine M."/>
            <person name="Yan M."/>
            <person name="Riley R."/>
            <person name="Champramary S."/>
            <person name="Plett K.L."/>
            <person name="Tsai I.J."/>
            <person name="Slot J."/>
            <person name="Sipos G."/>
            <person name="Plett J."/>
            <person name="Nagy L.G."/>
            <person name="Grigoriev I.V."/>
        </authorList>
    </citation>
    <scope>NUCLEOTIDE SEQUENCE</scope>
    <source>
        <strain evidence="3">CCBAS 213</strain>
    </source>
</reference>
<dbReference type="InterPro" id="IPR046368">
    <property type="entry name" value="Tag1"/>
</dbReference>
<dbReference type="GeneID" id="85362578"/>
<dbReference type="InterPro" id="IPR022185">
    <property type="entry name" value="DUF3712"/>
</dbReference>
<sequence>MEPARESSGIYDQNSDFEGSTASLAGHAALPAGSRFSEDPEILRTTVAGVPVGTGAAQATPTATQSTALDQPEVTPPQNAAPPVPWYKKRKFIISQAIIIPLGIALLFILLFPVVTAIVQLVVNRSVINIDVAFITEPQNNTFNLALSGTITHTGIISARIEFTKPTDVSWVQDNGTETPIGAMWLHTLHAKDKRAAVDEQTIFNISDEDAFGRFTQHMITAANFTWRLSSDDLKVQAVKFPVSHGIKFNKYVTLNGFNSFDGNTKLKDLQLPSDNPNGGINFVTITTLSNPSPFSLNLGTVVFDLFYKGVALGVGIGQDTKIVPGDNDISLGGYLVRHDTADELAVISELFTNYLNGDDSTVIAKGQSTLQNDGTAISWLSTGLEALELQVPFVSLQGAINPIQSIAIGDLALLFDTSVPWSPITNSKTVQAQLLLPFGFSVSIGAIKNSFNLTRPQGIVGGLDVPLDASASDIKVYGEKNTSGPVGIVITDTRLVTPDHPTFADFNVNITSHAEVDFQIVGHARTVANTSIGQITLDPINFNVTSSLKGLQGLNGMTSIEGVDVQGGTEEGITLGINVAIYNPSNLYLQTGDLHMQLKRDGVVLGTALMPNLTLNMGNNTVVAQSTFAANDSPQGLQTLNDFVGRKDVQLSIVGYNGSTEIASLSEAFQTLDIGVVLPGLNTTLLNQAALEVLSTTGRENNISHVSVNIQNPFTAALGISNIQSTVSSTGLTLGTIDSSSAFTIDGKSTATSPELDLNMNMSPSVLFTLTRRLAVDAGLDTAQLDGIVGIGGISYVDGTDAPSSKRDTQSNIYTGFNLPQFVQQAFSKLETDVELTTGLKIGDYSTTLKYTQSGVKTNTDDSLDLILPILAQPIVQKVVSQSLLSIDNVLISDPRPESFTAAMTGSITNAGPFDAVIAFTSGLSVSWNGKSLGSIEMDNITVIGDVGAGFNVQSQFTVADVDHLTEFTKVLVTEESFEWIISGDNLTVSALGIDVGQISLSDKTVTLKGMNNLNGGVTITGFNLPENDPDGGIHLTLEATATNPSQVGINLSSIGFETYFDNVMIAPVLSEEGLTLSPGGTSNLSLVGRLIPQDSDEGLSAVSTLFNNFIHGKDSNIVVHGASAGPEDVIWLNQGIKSLQVASVLPNQGVLSIIQSVDLLQLEIDFTDDTAYNPATSSDFSQAAFTLPFGFPVDIQALEQNIIVGYGGQDFAQLMIPKSPASTDVDTRIITLTFSNVPFAVFDSTHSIFDAFLAATTMGSKETLTLTGSANADASTAVGLLSLSEIAFSVETSIDGLQGLKAQPVTVSDLDVNHGYPDYLLIKVNSVLYDPSNLTIGTGDVSFLFSYQDQVVGTANIADLVIKPGNGSYPTDVRFSPQGPDAASAGLTLLENYIQGVDAETSITGSTDSTSIESLQTALSEIVLSPVTIPAMHDTLIKSTSLTFPTDIVNTGIAQASFTLANPFTASINLFTVGATATYQGLTLGTIQNVDVSSNPIHANGHSSVDSQSLDMKYNLDRLTIVHFLGLTAQANGVDLGPLVDMFQLLVANPDYNPPVTTTVDTQASSCSSGNQFDVAGAIMKALQNLKVDLAIDSSLKLDDFAVDLSFKQNDVPAITDKTALYLIGAVAGPIAQNLVDASVLQFTEADISNISNDGLDLSLRGSLTGTGPLDALITFTEPVTVNWEGHDIALIDLEPICAAANVGVPDYETQARLTITDQSQFTQFAIYLLHNEDFSWTISTNKLRLTALGTIFDNVSLEKTVTFKAFNNLPGVTISNFSLPSDDVDGGIHIETDVSIQSPSQIGIDLGTVVFQSYYEGTHVGPLTATGLILTASSETSSHFSGRIMPQSGHDLNTIGQLFSTFLAGGNSTLVTTGDSVQPSGSSGAVDWLSAAFKTLSLNVVLSGQMFNVIQSVELSDLEVTLQNDDQTWAPPTSSRNTLATYKNPFGFSLQVFEAAQNIVMTSLDGTEIASLDLPKAAADGGVSTGNVVNLDIQWENQILKSLNNEAFEALFAAVTLLDEADLKLKGTADVTAHTAIGDVPISGIPLDVSSSLKGMNSFGGSAALSNVSVIGSGGDEGDEFIVAPLTTTIQNPSNVTLHTIDIALPVMYQGVMIGRAAINPFDLLPGEIAFPTEFHYEPSDANDTIAQAFLTRFLTTGDDIPLTIHGDAQSTPFASLQEALAGLQLTTMLPGMDQTNIIASIHVIITLDSLVTNLVTVTVSIHNPLDAPMVIEYVQSEASVEGVVYASFGHSFGEDFVIQPGETTVSPEIDGVLLTQGALASLAIIPLGFLDVSTANTVRIGTGGYQLPWLKLAQDTVPTTYDLALSFSELKAQAGRLSASSAEATASTSASLGSSSSGTSPTISPSSSSVEHASVTASAATGTSSVNESPAPTSSIATSAEVAETLITMLSGSGSITDIGDSSTGIMRPRQTDIL</sequence>
<proteinExistence type="predicted"/>
<evidence type="ECO:0000256" key="2">
    <source>
        <dbReference type="SAM" id="Phobius"/>
    </source>
</evidence>
<dbReference type="PANTHER" id="PTHR35895">
    <property type="entry name" value="CHROMOSOME 16, WHOLE GENOME SHOTGUN SEQUENCE"/>
    <property type="match status" value="1"/>
</dbReference>
<feature type="region of interest" description="Disordered" evidence="1">
    <location>
        <begin position="2352"/>
        <end position="2399"/>
    </location>
</feature>
<feature type="compositionally biased region" description="Low complexity" evidence="1">
    <location>
        <begin position="54"/>
        <end position="68"/>
    </location>
</feature>
<evidence type="ECO:0000313" key="4">
    <source>
        <dbReference type="Proteomes" id="UP001175211"/>
    </source>
</evidence>
<dbReference type="Proteomes" id="UP001175211">
    <property type="component" value="Unassembled WGS sequence"/>
</dbReference>
<gene>
    <name evidence="3" type="ORF">EV420DRAFT_1669617</name>
</gene>
<evidence type="ECO:0000313" key="3">
    <source>
        <dbReference type="EMBL" id="KAK0461399.1"/>
    </source>
</evidence>
<keyword evidence="2" id="KW-1133">Transmembrane helix</keyword>
<dbReference type="SUPFAM" id="SSF117070">
    <property type="entry name" value="LEA14-like"/>
    <property type="match status" value="1"/>
</dbReference>
<name>A0AA39TRG1_ARMTA</name>
<feature type="transmembrane region" description="Helical" evidence="2">
    <location>
        <begin position="98"/>
        <end position="123"/>
    </location>
</feature>
<keyword evidence="4" id="KW-1185">Reference proteome</keyword>
<evidence type="ECO:0000256" key="1">
    <source>
        <dbReference type="SAM" id="MobiDB-lite"/>
    </source>
</evidence>
<accession>A0AA39TRG1</accession>
<comment type="caution">
    <text evidence="3">The sequence shown here is derived from an EMBL/GenBank/DDBJ whole genome shotgun (WGS) entry which is preliminary data.</text>
</comment>
<keyword evidence="2" id="KW-0472">Membrane</keyword>
<dbReference type="EMBL" id="JAUEPS010000011">
    <property type="protein sequence ID" value="KAK0461399.1"/>
    <property type="molecule type" value="Genomic_DNA"/>
</dbReference>
<organism evidence="3 4">
    <name type="scientific">Armillaria tabescens</name>
    <name type="common">Ringless honey mushroom</name>
    <name type="synonym">Agaricus tabescens</name>
    <dbReference type="NCBI Taxonomy" id="1929756"/>
    <lineage>
        <taxon>Eukaryota</taxon>
        <taxon>Fungi</taxon>
        <taxon>Dikarya</taxon>
        <taxon>Basidiomycota</taxon>
        <taxon>Agaricomycotina</taxon>
        <taxon>Agaricomycetes</taxon>
        <taxon>Agaricomycetidae</taxon>
        <taxon>Agaricales</taxon>
        <taxon>Marasmiineae</taxon>
        <taxon>Physalacriaceae</taxon>
        <taxon>Desarmillaria</taxon>
    </lineage>
</organism>
<dbReference type="Pfam" id="PF12505">
    <property type="entry name" value="DUF3712"/>
    <property type="match status" value="6"/>
</dbReference>
<feature type="region of interest" description="Disordered" evidence="1">
    <location>
        <begin position="54"/>
        <end position="81"/>
    </location>
</feature>
<dbReference type="RefSeq" id="XP_060333296.1">
    <property type="nucleotide sequence ID" value="XM_060479030.1"/>
</dbReference>